<dbReference type="EMBL" id="CAAALY010035995">
    <property type="protein sequence ID" value="VEL18190.1"/>
    <property type="molecule type" value="Genomic_DNA"/>
</dbReference>
<sequence>MYAPPRLYSLDSVPSLSITSNRTRRQEVWVQRRAQAPSSSMNPAFAIGYLELRGLTIFPRHMDAMPVLPQGRPADTSQLGCALEETLYPANHRVLEKSTKTL</sequence>
<keyword evidence="2" id="KW-1185">Reference proteome</keyword>
<evidence type="ECO:0000313" key="1">
    <source>
        <dbReference type="EMBL" id="VEL18190.1"/>
    </source>
</evidence>
<accession>A0A3S5A9A5</accession>
<feature type="non-terminal residue" evidence="1">
    <location>
        <position position="1"/>
    </location>
</feature>
<reference evidence="1" key="1">
    <citation type="submission" date="2018-11" db="EMBL/GenBank/DDBJ databases">
        <authorList>
            <consortium name="Pathogen Informatics"/>
        </authorList>
    </citation>
    <scope>NUCLEOTIDE SEQUENCE</scope>
</reference>
<dbReference type="Proteomes" id="UP000784294">
    <property type="component" value="Unassembled WGS sequence"/>
</dbReference>
<proteinExistence type="predicted"/>
<dbReference type="AlphaFoldDB" id="A0A3S5A9A5"/>
<evidence type="ECO:0000313" key="2">
    <source>
        <dbReference type="Proteomes" id="UP000784294"/>
    </source>
</evidence>
<gene>
    <name evidence="1" type="ORF">PXEA_LOCUS11630</name>
</gene>
<comment type="caution">
    <text evidence="1">The sequence shown here is derived from an EMBL/GenBank/DDBJ whole genome shotgun (WGS) entry which is preliminary data.</text>
</comment>
<organism evidence="1 2">
    <name type="scientific">Protopolystoma xenopodis</name>
    <dbReference type="NCBI Taxonomy" id="117903"/>
    <lineage>
        <taxon>Eukaryota</taxon>
        <taxon>Metazoa</taxon>
        <taxon>Spiralia</taxon>
        <taxon>Lophotrochozoa</taxon>
        <taxon>Platyhelminthes</taxon>
        <taxon>Monogenea</taxon>
        <taxon>Polyopisthocotylea</taxon>
        <taxon>Polystomatidea</taxon>
        <taxon>Polystomatidae</taxon>
        <taxon>Protopolystoma</taxon>
    </lineage>
</organism>
<protein>
    <submittedName>
        <fullName evidence="1">Uncharacterized protein</fullName>
    </submittedName>
</protein>
<name>A0A3S5A9A5_9PLAT</name>